<accession>A0A940IDU5</accession>
<protein>
    <submittedName>
        <fullName evidence="1">Uncharacterized protein</fullName>
    </submittedName>
</protein>
<comment type="caution">
    <text evidence="1">The sequence shown here is derived from an EMBL/GenBank/DDBJ whole genome shotgun (WGS) entry which is preliminary data.</text>
</comment>
<proteinExistence type="predicted"/>
<reference evidence="1" key="2">
    <citation type="journal article" date="2021" name="PeerJ">
        <title>Extensive microbial diversity within the chicken gut microbiome revealed by metagenomics and culture.</title>
        <authorList>
            <person name="Gilroy R."/>
            <person name="Ravi A."/>
            <person name="Getino M."/>
            <person name="Pursley I."/>
            <person name="Horton D.L."/>
            <person name="Alikhan N.F."/>
            <person name="Baker D."/>
            <person name="Gharbi K."/>
            <person name="Hall N."/>
            <person name="Watson M."/>
            <person name="Adriaenssens E.M."/>
            <person name="Foster-Nyarko E."/>
            <person name="Jarju S."/>
            <person name="Secka A."/>
            <person name="Antonio M."/>
            <person name="Oren A."/>
            <person name="Chaudhuri R.R."/>
            <person name="La Ragione R."/>
            <person name="Hildebrand F."/>
            <person name="Pallen M.J."/>
        </authorList>
    </citation>
    <scope>NUCLEOTIDE SEQUENCE</scope>
    <source>
        <strain evidence="1">3924</strain>
    </source>
</reference>
<gene>
    <name evidence="1" type="ORF">IAC51_00410</name>
</gene>
<dbReference type="AlphaFoldDB" id="A0A940IDU5"/>
<name>A0A940IDU5_9BACT</name>
<organism evidence="1 2">
    <name type="scientific">Candidatus Aphodosoma intestinipullorum</name>
    <dbReference type="NCBI Taxonomy" id="2840674"/>
    <lineage>
        <taxon>Bacteria</taxon>
        <taxon>Pseudomonadati</taxon>
        <taxon>Bacteroidota</taxon>
        <taxon>Bacteroidia</taxon>
        <taxon>Bacteroidales</taxon>
        <taxon>Candidatus Aphodosoma</taxon>
    </lineage>
</organism>
<dbReference type="Proteomes" id="UP000712007">
    <property type="component" value="Unassembled WGS sequence"/>
</dbReference>
<reference evidence="1" key="1">
    <citation type="submission" date="2020-10" db="EMBL/GenBank/DDBJ databases">
        <authorList>
            <person name="Gilroy R."/>
        </authorList>
    </citation>
    <scope>NUCLEOTIDE SEQUENCE</scope>
    <source>
        <strain evidence="1">3924</strain>
    </source>
</reference>
<evidence type="ECO:0000313" key="2">
    <source>
        <dbReference type="Proteomes" id="UP000712007"/>
    </source>
</evidence>
<sequence length="82" mass="9126">MARINGISYPGITVEKDWRGNISDVKINLKRCGDDVRDFLKSIGIIRPTGKELTDKAIEELESGGGTEYGSFEEYKAAMEEL</sequence>
<dbReference type="EMBL" id="JADIMV010000008">
    <property type="protein sequence ID" value="MBO8439095.1"/>
    <property type="molecule type" value="Genomic_DNA"/>
</dbReference>
<evidence type="ECO:0000313" key="1">
    <source>
        <dbReference type="EMBL" id="MBO8439095.1"/>
    </source>
</evidence>